<evidence type="ECO:0000256" key="1">
    <source>
        <dbReference type="ARBA" id="ARBA00022884"/>
    </source>
</evidence>
<accession>A0AAD5U4Q5</accession>
<dbReference type="EMBL" id="JADGJW010000099">
    <property type="protein sequence ID" value="KAJ3224247.1"/>
    <property type="molecule type" value="Genomic_DNA"/>
</dbReference>
<dbReference type="GO" id="GO:0003723">
    <property type="term" value="F:RNA binding"/>
    <property type="evidence" value="ECO:0007669"/>
    <property type="project" value="UniProtKB-UniRule"/>
</dbReference>
<sequence length="196" mass="21860">MFRSLITPTLKFQSRQFQTSLKTLEKTLFVRNLAWSVNDNDLNSLFSQHGAVISARVISDRETGRSRGFGFVEMDDEAALKAIEELNGFELGGRPIAVAESDPNAKRSSPGGNFGGNRGDRGGERMKAQIVPIRPTIPPEHTKNQFKYSSGLLNVAVSFFPNQQPFNRRLHKQGKTTLTVMVNMLPTNKINIKKII</sequence>
<reference evidence="5" key="1">
    <citation type="submission" date="2020-05" db="EMBL/GenBank/DDBJ databases">
        <title>Phylogenomic resolution of chytrid fungi.</title>
        <authorList>
            <person name="Stajich J.E."/>
            <person name="Amses K."/>
            <person name="Simmons R."/>
            <person name="Seto K."/>
            <person name="Myers J."/>
            <person name="Bonds A."/>
            <person name="Quandt C.A."/>
            <person name="Barry K."/>
            <person name="Liu P."/>
            <person name="Grigoriev I."/>
            <person name="Longcore J.E."/>
            <person name="James T.Y."/>
        </authorList>
    </citation>
    <scope>NUCLEOTIDE SEQUENCE</scope>
    <source>
        <strain evidence="5">JEL0476</strain>
    </source>
</reference>
<dbReference type="InterPro" id="IPR035979">
    <property type="entry name" value="RBD_domain_sf"/>
</dbReference>
<dbReference type="Gene3D" id="3.30.70.330">
    <property type="match status" value="1"/>
</dbReference>
<dbReference type="Pfam" id="PF00076">
    <property type="entry name" value="RRM_1"/>
    <property type="match status" value="1"/>
</dbReference>
<dbReference type="InterPro" id="IPR052462">
    <property type="entry name" value="SLIRP/GR-RBP-like"/>
</dbReference>
<evidence type="ECO:0000313" key="5">
    <source>
        <dbReference type="EMBL" id="KAJ3224247.1"/>
    </source>
</evidence>
<dbReference type="InterPro" id="IPR000504">
    <property type="entry name" value="RRM_dom"/>
</dbReference>
<comment type="caution">
    <text evidence="5">The sequence shown here is derived from an EMBL/GenBank/DDBJ whole genome shotgun (WGS) entry which is preliminary data.</text>
</comment>
<name>A0AAD5U4Q5_9FUNG</name>
<dbReference type="SMART" id="SM00360">
    <property type="entry name" value="RRM"/>
    <property type="match status" value="1"/>
</dbReference>
<gene>
    <name evidence="5" type="ORF">HK099_008703</name>
</gene>
<evidence type="ECO:0000313" key="6">
    <source>
        <dbReference type="Proteomes" id="UP001211065"/>
    </source>
</evidence>
<dbReference type="Proteomes" id="UP001211065">
    <property type="component" value="Unassembled WGS sequence"/>
</dbReference>
<dbReference type="InterPro" id="IPR048289">
    <property type="entry name" value="RRM2_NsCP33-like"/>
</dbReference>
<feature type="domain" description="RRM" evidence="4">
    <location>
        <begin position="26"/>
        <end position="103"/>
    </location>
</feature>
<evidence type="ECO:0000256" key="3">
    <source>
        <dbReference type="SAM" id="MobiDB-lite"/>
    </source>
</evidence>
<dbReference type="SUPFAM" id="SSF54928">
    <property type="entry name" value="RNA-binding domain, RBD"/>
    <property type="match status" value="1"/>
</dbReference>
<keyword evidence="1 2" id="KW-0694">RNA-binding</keyword>
<organism evidence="5 6">
    <name type="scientific">Clydaea vesicula</name>
    <dbReference type="NCBI Taxonomy" id="447962"/>
    <lineage>
        <taxon>Eukaryota</taxon>
        <taxon>Fungi</taxon>
        <taxon>Fungi incertae sedis</taxon>
        <taxon>Chytridiomycota</taxon>
        <taxon>Chytridiomycota incertae sedis</taxon>
        <taxon>Chytridiomycetes</taxon>
        <taxon>Lobulomycetales</taxon>
        <taxon>Lobulomycetaceae</taxon>
        <taxon>Clydaea</taxon>
    </lineage>
</organism>
<dbReference type="PROSITE" id="PS50102">
    <property type="entry name" value="RRM"/>
    <property type="match status" value="1"/>
</dbReference>
<dbReference type="InterPro" id="IPR012677">
    <property type="entry name" value="Nucleotide-bd_a/b_plait_sf"/>
</dbReference>
<evidence type="ECO:0000256" key="2">
    <source>
        <dbReference type="PROSITE-ProRule" id="PRU00176"/>
    </source>
</evidence>
<feature type="region of interest" description="Disordered" evidence="3">
    <location>
        <begin position="100"/>
        <end position="124"/>
    </location>
</feature>
<evidence type="ECO:0000259" key="4">
    <source>
        <dbReference type="PROSITE" id="PS50102"/>
    </source>
</evidence>
<dbReference type="AlphaFoldDB" id="A0AAD5U4Q5"/>
<dbReference type="PANTHER" id="PTHR48027">
    <property type="entry name" value="HETEROGENEOUS NUCLEAR RIBONUCLEOPROTEIN 87F-RELATED"/>
    <property type="match status" value="1"/>
</dbReference>
<keyword evidence="6" id="KW-1185">Reference proteome</keyword>
<proteinExistence type="predicted"/>
<protein>
    <recommendedName>
        <fullName evidence="4">RRM domain-containing protein</fullName>
    </recommendedName>
</protein>
<dbReference type="CDD" id="cd21608">
    <property type="entry name" value="RRM2_NsCP33_like"/>
    <property type="match status" value="1"/>
</dbReference>